<dbReference type="Proteomes" id="UP000700732">
    <property type="component" value="Unassembled WGS sequence"/>
</dbReference>
<sequence length="43" mass="5107">MEEYLLKQVFIIFSFLKSNVFIYLFSIILGNIKCEKFNIDTPS</sequence>
<gene>
    <name evidence="2" type="ORF">FH603_5861</name>
</gene>
<keyword evidence="1" id="KW-0812">Transmembrane</keyword>
<evidence type="ECO:0000256" key="1">
    <source>
        <dbReference type="SAM" id="Phobius"/>
    </source>
</evidence>
<reference evidence="2 3" key="1">
    <citation type="submission" date="2019-06" db="EMBL/GenBank/DDBJ databases">
        <title>Spirosoma utsteinense sp. nov. isolated from Antarctic ice-free soils.</title>
        <authorList>
            <person name="Tahon G."/>
        </authorList>
    </citation>
    <scope>NUCLEOTIDE SEQUENCE [LARGE SCALE GENOMIC DNA]</scope>
    <source>
        <strain evidence="2 3">LMG 31447</strain>
    </source>
</reference>
<keyword evidence="3" id="KW-1185">Reference proteome</keyword>
<keyword evidence="1" id="KW-1133">Transmembrane helix</keyword>
<dbReference type="EMBL" id="VFIA01000118">
    <property type="protein sequence ID" value="MBC3795325.1"/>
    <property type="molecule type" value="Genomic_DNA"/>
</dbReference>
<organism evidence="2 3">
    <name type="scientific">Spirosoma utsteinense</name>
    <dbReference type="NCBI Taxonomy" id="2585773"/>
    <lineage>
        <taxon>Bacteria</taxon>
        <taxon>Pseudomonadati</taxon>
        <taxon>Bacteroidota</taxon>
        <taxon>Cytophagia</taxon>
        <taxon>Cytophagales</taxon>
        <taxon>Cytophagaceae</taxon>
        <taxon>Spirosoma</taxon>
    </lineage>
</organism>
<feature type="transmembrane region" description="Helical" evidence="1">
    <location>
        <begin position="6"/>
        <end position="29"/>
    </location>
</feature>
<accession>A0ABR6WGT9</accession>
<evidence type="ECO:0000313" key="3">
    <source>
        <dbReference type="Proteomes" id="UP000700732"/>
    </source>
</evidence>
<keyword evidence="1" id="KW-0472">Membrane</keyword>
<comment type="caution">
    <text evidence="2">The sequence shown here is derived from an EMBL/GenBank/DDBJ whole genome shotgun (WGS) entry which is preliminary data.</text>
</comment>
<proteinExistence type="predicted"/>
<protein>
    <submittedName>
        <fullName evidence="2">Uncharacterized protein</fullName>
    </submittedName>
</protein>
<evidence type="ECO:0000313" key="2">
    <source>
        <dbReference type="EMBL" id="MBC3795325.1"/>
    </source>
</evidence>
<name>A0ABR6WGT9_9BACT</name>